<feature type="transmembrane region" description="Helical" evidence="2">
    <location>
        <begin position="57"/>
        <end position="75"/>
    </location>
</feature>
<evidence type="ECO:0000256" key="1">
    <source>
        <dbReference type="SAM" id="MobiDB-lite"/>
    </source>
</evidence>
<feature type="compositionally biased region" description="Low complexity" evidence="1">
    <location>
        <begin position="1"/>
        <end position="15"/>
    </location>
</feature>
<keyword evidence="2" id="KW-0472">Membrane</keyword>
<feature type="region of interest" description="Disordered" evidence="1">
    <location>
        <begin position="1"/>
        <end position="42"/>
    </location>
</feature>
<keyword evidence="4" id="KW-1185">Reference proteome</keyword>
<dbReference type="STRING" id="1448321.A0A317WI17"/>
<gene>
    <name evidence="3" type="ORF">BO70DRAFT_428108</name>
</gene>
<sequence>MSSNQQQQQQQQQQQPRVIMDAHLRRPGPAARQQLPPAGAVRDIRQTKEYKAAARRWLSTIVALPILMYTSWMLYERTYGDKKPKRFVGRGEREGGNEN</sequence>
<reference evidence="3 4" key="1">
    <citation type="submission" date="2016-12" db="EMBL/GenBank/DDBJ databases">
        <title>The genomes of Aspergillus section Nigri reveals drivers in fungal speciation.</title>
        <authorList>
            <consortium name="DOE Joint Genome Institute"/>
            <person name="Vesth T.C."/>
            <person name="Nybo J."/>
            <person name="Theobald S."/>
            <person name="Brandl J."/>
            <person name="Frisvad J.C."/>
            <person name="Nielsen K.F."/>
            <person name="Lyhne E.K."/>
            <person name="Kogle M.E."/>
            <person name="Kuo A."/>
            <person name="Riley R."/>
            <person name="Clum A."/>
            <person name="Nolan M."/>
            <person name="Lipzen A."/>
            <person name="Salamov A."/>
            <person name="Henrissat B."/>
            <person name="Wiebenga A."/>
            <person name="De Vries R.P."/>
            <person name="Grigoriev I.V."/>
            <person name="Mortensen U.H."/>
            <person name="Andersen M.R."/>
            <person name="Baker S.E."/>
        </authorList>
    </citation>
    <scope>NUCLEOTIDE SEQUENCE [LARGE SCALE GENOMIC DNA]</scope>
    <source>
        <strain evidence="3 4">CBS 117.55</strain>
    </source>
</reference>
<dbReference type="RefSeq" id="XP_025400585.1">
    <property type="nucleotide sequence ID" value="XM_025547943.1"/>
</dbReference>
<dbReference type="AlphaFoldDB" id="A0A317WI17"/>
<evidence type="ECO:0000313" key="4">
    <source>
        <dbReference type="Proteomes" id="UP000247233"/>
    </source>
</evidence>
<name>A0A317WI17_9EURO</name>
<accession>A0A317WI17</accession>
<keyword evidence="2" id="KW-0812">Transmembrane</keyword>
<dbReference type="EMBL" id="MSFL01000008">
    <property type="protein sequence ID" value="PWY86033.1"/>
    <property type="molecule type" value="Genomic_DNA"/>
</dbReference>
<comment type="caution">
    <text evidence="3">The sequence shown here is derived from an EMBL/GenBank/DDBJ whole genome shotgun (WGS) entry which is preliminary data.</text>
</comment>
<dbReference type="OrthoDB" id="3784821at2759"/>
<proteinExistence type="predicted"/>
<protein>
    <submittedName>
        <fullName evidence="3">Uncharacterized protein</fullName>
    </submittedName>
</protein>
<dbReference type="GeneID" id="37070180"/>
<evidence type="ECO:0000313" key="3">
    <source>
        <dbReference type="EMBL" id="PWY86033.1"/>
    </source>
</evidence>
<organism evidence="3 4">
    <name type="scientific">Aspergillus heteromorphus CBS 117.55</name>
    <dbReference type="NCBI Taxonomy" id="1448321"/>
    <lineage>
        <taxon>Eukaryota</taxon>
        <taxon>Fungi</taxon>
        <taxon>Dikarya</taxon>
        <taxon>Ascomycota</taxon>
        <taxon>Pezizomycotina</taxon>
        <taxon>Eurotiomycetes</taxon>
        <taxon>Eurotiomycetidae</taxon>
        <taxon>Eurotiales</taxon>
        <taxon>Aspergillaceae</taxon>
        <taxon>Aspergillus</taxon>
        <taxon>Aspergillus subgen. Circumdati</taxon>
    </lineage>
</organism>
<evidence type="ECO:0000256" key="2">
    <source>
        <dbReference type="SAM" id="Phobius"/>
    </source>
</evidence>
<keyword evidence="2" id="KW-1133">Transmembrane helix</keyword>
<dbReference type="Proteomes" id="UP000247233">
    <property type="component" value="Unassembled WGS sequence"/>
</dbReference>
<dbReference type="VEuPathDB" id="FungiDB:BO70DRAFT_428108"/>